<dbReference type="InterPro" id="IPR001965">
    <property type="entry name" value="Znf_PHD"/>
</dbReference>
<feature type="region of interest" description="Disordered" evidence="7">
    <location>
        <begin position="123"/>
        <end position="181"/>
    </location>
</feature>
<keyword evidence="5" id="KW-0539">Nucleus</keyword>
<feature type="region of interest" description="Disordered" evidence="7">
    <location>
        <begin position="1"/>
        <end position="30"/>
    </location>
</feature>
<keyword evidence="4" id="KW-0862">Zinc</keyword>
<name>A0A9D4VRG3_PEA</name>
<feature type="domain" description="PHD-type" evidence="8">
    <location>
        <begin position="417"/>
        <end position="464"/>
    </location>
</feature>
<dbReference type="EMBL" id="JAMSHJ010000007">
    <property type="protein sequence ID" value="KAI5388873.1"/>
    <property type="molecule type" value="Genomic_DNA"/>
</dbReference>
<dbReference type="InterPro" id="IPR047365">
    <property type="entry name" value="Tudor_AtPTM-like"/>
</dbReference>
<feature type="region of interest" description="Disordered" evidence="7">
    <location>
        <begin position="940"/>
        <end position="961"/>
    </location>
</feature>
<dbReference type="InterPro" id="IPR019786">
    <property type="entry name" value="Zinc_finger_PHD-type_CS"/>
</dbReference>
<evidence type="ECO:0000256" key="1">
    <source>
        <dbReference type="ARBA" id="ARBA00004123"/>
    </source>
</evidence>
<dbReference type="Gramene" id="PSAT_LOCUS30593_t1">
    <property type="protein sequence ID" value="CAL5212228.1"/>
    <property type="gene ID" value="PSAT_LOCUS30593"/>
</dbReference>
<dbReference type="PROSITE" id="PS01359">
    <property type="entry name" value="ZF_PHD_1"/>
    <property type="match status" value="1"/>
</dbReference>
<evidence type="ECO:0000256" key="7">
    <source>
        <dbReference type="SAM" id="MobiDB-lite"/>
    </source>
</evidence>
<dbReference type="Proteomes" id="UP001058974">
    <property type="component" value="Chromosome 7"/>
</dbReference>
<dbReference type="CDD" id="cd15489">
    <property type="entry name" value="PHD_SF"/>
    <property type="match status" value="1"/>
</dbReference>
<dbReference type="SMART" id="SM00249">
    <property type="entry name" value="PHD"/>
    <property type="match status" value="3"/>
</dbReference>
<gene>
    <name evidence="10" type="ORF">KIW84_074506</name>
</gene>
<dbReference type="Pfam" id="PF00628">
    <property type="entry name" value="PHD"/>
    <property type="match status" value="1"/>
</dbReference>
<dbReference type="GO" id="GO:0005634">
    <property type="term" value="C:nucleus"/>
    <property type="evidence" value="ECO:0007669"/>
    <property type="project" value="UniProtKB-SubCell"/>
</dbReference>
<dbReference type="InterPro" id="IPR018501">
    <property type="entry name" value="DDT_dom"/>
</dbReference>
<dbReference type="InterPro" id="IPR028942">
    <property type="entry name" value="WHIM1_dom"/>
</dbReference>
<keyword evidence="11" id="KW-1185">Reference proteome</keyword>
<dbReference type="Gramene" id="Psat7g143680.1">
    <property type="protein sequence ID" value="Psat7g143680.1.cds"/>
    <property type="gene ID" value="Psat7g143680"/>
</dbReference>
<dbReference type="CDD" id="cd20401">
    <property type="entry name" value="Tudor_AtPTM-like"/>
    <property type="match status" value="1"/>
</dbReference>
<evidence type="ECO:0000256" key="3">
    <source>
        <dbReference type="ARBA" id="ARBA00022771"/>
    </source>
</evidence>
<dbReference type="Gene3D" id="3.30.40.10">
    <property type="entry name" value="Zinc/RING finger domain, C3HC4 (zinc finger)"/>
    <property type="match status" value="3"/>
</dbReference>
<comment type="caution">
    <text evidence="10">The sequence shown here is derived from an EMBL/GenBank/DDBJ whole genome shotgun (WGS) entry which is preliminary data.</text>
</comment>
<evidence type="ECO:0000313" key="10">
    <source>
        <dbReference type="EMBL" id="KAI5388873.1"/>
    </source>
</evidence>
<keyword evidence="3 6" id="KW-0863">Zinc-finger</keyword>
<feature type="region of interest" description="Disordered" evidence="7">
    <location>
        <begin position="1429"/>
        <end position="1473"/>
    </location>
</feature>
<feature type="domain" description="DDT" evidence="9">
    <location>
        <begin position="194"/>
        <end position="254"/>
    </location>
</feature>
<feature type="compositionally biased region" description="Basic residues" evidence="7">
    <location>
        <begin position="1439"/>
        <end position="1449"/>
    </location>
</feature>
<dbReference type="GO" id="GO:0000785">
    <property type="term" value="C:chromatin"/>
    <property type="evidence" value="ECO:0007669"/>
    <property type="project" value="UniProtKB-ARBA"/>
</dbReference>
<reference evidence="10 11" key="1">
    <citation type="journal article" date="2022" name="Nat. Genet.">
        <title>Improved pea reference genome and pan-genome highlight genomic features and evolutionary characteristics.</title>
        <authorList>
            <person name="Yang T."/>
            <person name="Liu R."/>
            <person name="Luo Y."/>
            <person name="Hu S."/>
            <person name="Wang D."/>
            <person name="Wang C."/>
            <person name="Pandey M.K."/>
            <person name="Ge S."/>
            <person name="Xu Q."/>
            <person name="Li N."/>
            <person name="Li G."/>
            <person name="Huang Y."/>
            <person name="Saxena R.K."/>
            <person name="Ji Y."/>
            <person name="Li M."/>
            <person name="Yan X."/>
            <person name="He Y."/>
            <person name="Liu Y."/>
            <person name="Wang X."/>
            <person name="Xiang C."/>
            <person name="Varshney R.K."/>
            <person name="Ding H."/>
            <person name="Gao S."/>
            <person name="Zong X."/>
        </authorList>
    </citation>
    <scope>NUCLEOTIDE SEQUENCE [LARGE SCALE GENOMIC DNA]</scope>
    <source>
        <strain evidence="10 11">cv. Zhongwan 6</strain>
    </source>
</reference>
<comment type="subcellular location">
    <subcellularLocation>
        <location evidence="1">Nucleus</location>
    </subcellularLocation>
</comment>
<keyword evidence="2" id="KW-0479">Metal-binding</keyword>
<dbReference type="PROSITE" id="PS50827">
    <property type="entry name" value="DDT"/>
    <property type="match status" value="1"/>
</dbReference>
<evidence type="ECO:0000256" key="4">
    <source>
        <dbReference type="ARBA" id="ARBA00022833"/>
    </source>
</evidence>
<evidence type="ECO:0000313" key="11">
    <source>
        <dbReference type="Proteomes" id="UP001058974"/>
    </source>
</evidence>
<feature type="region of interest" description="Disordered" evidence="7">
    <location>
        <begin position="1265"/>
        <end position="1327"/>
    </location>
</feature>
<evidence type="ECO:0000256" key="5">
    <source>
        <dbReference type="ARBA" id="ARBA00023242"/>
    </source>
</evidence>
<dbReference type="PANTHER" id="PTHR46508:SF1">
    <property type="entry name" value="PHD FINGER FAMILY PROTEIN"/>
    <property type="match status" value="1"/>
</dbReference>
<dbReference type="SMART" id="SM00571">
    <property type="entry name" value="DDT"/>
    <property type="match status" value="1"/>
</dbReference>
<dbReference type="OrthoDB" id="784962at2759"/>
<dbReference type="Pfam" id="PF15612">
    <property type="entry name" value="WHIM1"/>
    <property type="match status" value="1"/>
</dbReference>
<dbReference type="InterPro" id="IPR013083">
    <property type="entry name" value="Znf_RING/FYVE/PHD"/>
</dbReference>
<dbReference type="CDD" id="cd15532">
    <property type="entry name" value="PHD2_CHD_II"/>
    <property type="match status" value="1"/>
</dbReference>
<protein>
    <submittedName>
        <fullName evidence="10">Uncharacterized protein</fullName>
    </submittedName>
</protein>
<evidence type="ECO:0000256" key="2">
    <source>
        <dbReference type="ARBA" id="ARBA00022723"/>
    </source>
</evidence>
<dbReference type="PROSITE" id="PS50016">
    <property type="entry name" value="ZF_PHD_2"/>
    <property type="match status" value="1"/>
</dbReference>
<dbReference type="InterPro" id="IPR056618">
    <property type="entry name" value="Chromo_PTM"/>
</dbReference>
<evidence type="ECO:0000259" key="9">
    <source>
        <dbReference type="PROSITE" id="PS50827"/>
    </source>
</evidence>
<dbReference type="GO" id="GO:0008270">
    <property type="term" value="F:zinc ion binding"/>
    <property type="evidence" value="ECO:0007669"/>
    <property type="project" value="UniProtKB-KW"/>
</dbReference>
<dbReference type="Gramene" id="Psat07G0450600-T1">
    <property type="protein sequence ID" value="KAI5388873.1"/>
    <property type="gene ID" value="KIW84_074506"/>
</dbReference>
<sequence length="1693" mass="188762">MEQPVARSRGRPRKRRKEDEKDGKSVPDAKRQALERKPVALVGRYVLKKFPRNGVFLGKVVYYECGLYRVIYEDGDFEDLESAEIRPILISDAVDFDVGLIKRRTKLEKLVLQNRAKAADVADMASPKSVKEESAVDVTGPSELDGGLSVENDNDEDDGADDDLSSVSVSDVETAPLPPPLLLPPSSGTIGVPELSVSHLFSVYGFLRSFSTRLFLHPFTLDDFVGSLKCQFSNTLFDAIHFSLMRVLRRHLETLSPEGSELASQCLRCYDWNLLDTLTWPVFVILYLLVNGFTKGPEWKGFYDEVFSGEYYLLPVSRKLVILQILCDDVLESDELKTEMNMRKESEVGMDYDAEDILPAETGPRKVHPRYARTSFCEDKEAIKLVSASIAVNQPCNSISHCREIESTGDGDADRNGDDCRLCGMDGTLLCCDGCPSAYHSRCIGVMKMFIPEGPWYCPECKINMAGPTIAKGTSLRGAEIFGKDLYGQLFMGTCDHLLVLNIDNNEVCLRYYNQKDIPKVVQVLYESMLHRPMYYDICMAVLQYWNVAEKFLPLPASTETNIKDESQFPAPLLPPPSEENHKPVSLVQGENSPTTASLIHNSNMVSSLDALEVITQSPALDSSGIARSEEGLTMNKNLGEETRMEAIISAGSVSHQSNLNFQNSVNMSTAIDATKCSLINSQLSNCVHANDMGLPLNFSSQNKESAQLGFGKSEYNANADFCYMGFLYKPMSYINYYMHGDFSASAASKFVIVSSEESRSEGLVSDSQKKTASAYTYMQAKAFSLAASRFFWPSSEKKLVEVPRERCGWCISCKAPVASKRGCMLNHALISATKSAVKILATFSPIRSGEGILPSTIATYLLYMENCLHGLVVGPFTNSSFRKNWRKQVEHATTFSAIKPLLLKLEENIRVVAFCGDWVKLMDDWLVEFPTIQSATSTLGTTQKRAPSGRRNKKKSSIDEATVNVSKEGMWWRGGKVTKYIFQSAALTKSMVRKAARQGGSRKISGVVYADGSEIPKRSRQLVWRAAVQMSRNASQLALQVRCLDSYLRWSDLIRPEQNIQEGKGQETEASAFRNANICDKKLVEGKVCYGIAFGSQKHLPNRVMKSVVEKEQFPLGKEKYWFSETRIPLYLVKEYEEGNEKVPCEEQYSGASQLHRRRLKGTCKGCNDIFFYLVCRRDNLAFSCSSCQMGISIRNAHKCNACQGYCHEDCSISSVLRLSTNGRVECLTTCKRCHHAKLLAPNVTSNESPTSPLILQRQENSSGTGIIFKGPRPKVSHSDVKQVNSMSGLKGSKRKSHDQTSTSTKKKNSHSDTKQAVADSTLASSNRRNNNCSWGIIWKKRNNEDTNIDFTIKNILLKGGSNIPDLSPVCHLCKNDYRSDLMYICCETCQNWYHAEAVELEESKISNVLGFKCCKCRRIKSPVCPYPDSKPKSEVKKSRRRASKKQHSGPDSDSGAFNDMRESEPATPVFPVENDPLLFSLANVELITEPNKLDSDVEWNTLSMPGPQKLPVRRHVKHEGGDDGSVSGIPFHDEFSTYSEAGNMSNPADSILPLEYDSAVFDSNLLSNSEFVNNDDNMFNDNTIFDVNDLLRSDDSQIGEGDVTGELLGYNMDQNDEGDVPGELLGYNMENSVPEEYGDGNFFCSKCLQTEPGPEFFCGTCGVLYHGHCLPWPESASDPLHWTCQTCRDWQ</sequence>
<dbReference type="InterPro" id="IPR019787">
    <property type="entry name" value="Znf_PHD-finger"/>
</dbReference>
<evidence type="ECO:0000259" key="8">
    <source>
        <dbReference type="PROSITE" id="PS50016"/>
    </source>
</evidence>
<feature type="compositionally biased region" description="Acidic residues" evidence="7">
    <location>
        <begin position="152"/>
        <end position="164"/>
    </location>
</feature>
<dbReference type="Pfam" id="PF02791">
    <property type="entry name" value="DDT"/>
    <property type="match status" value="1"/>
</dbReference>
<dbReference type="InterPro" id="IPR011011">
    <property type="entry name" value="Znf_FYVE_PHD"/>
</dbReference>
<dbReference type="Pfam" id="PF24294">
    <property type="entry name" value="Chromo_PTM"/>
    <property type="match status" value="1"/>
</dbReference>
<organism evidence="10 11">
    <name type="scientific">Pisum sativum</name>
    <name type="common">Garden pea</name>
    <name type="synonym">Lathyrus oleraceus</name>
    <dbReference type="NCBI Taxonomy" id="3888"/>
    <lineage>
        <taxon>Eukaryota</taxon>
        <taxon>Viridiplantae</taxon>
        <taxon>Streptophyta</taxon>
        <taxon>Embryophyta</taxon>
        <taxon>Tracheophyta</taxon>
        <taxon>Spermatophyta</taxon>
        <taxon>Magnoliopsida</taxon>
        <taxon>eudicotyledons</taxon>
        <taxon>Gunneridae</taxon>
        <taxon>Pentapetalae</taxon>
        <taxon>rosids</taxon>
        <taxon>fabids</taxon>
        <taxon>Fabales</taxon>
        <taxon>Fabaceae</taxon>
        <taxon>Papilionoideae</taxon>
        <taxon>50 kb inversion clade</taxon>
        <taxon>NPAAA clade</taxon>
        <taxon>Hologalegina</taxon>
        <taxon>IRL clade</taxon>
        <taxon>Fabeae</taxon>
        <taxon>Lathyrus</taxon>
    </lineage>
</organism>
<dbReference type="SUPFAM" id="SSF57903">
    <property type="entry name" value="FYVE/PHD zinc finger"/>
    <property type="match status" value="3"/>
</dbReference>
<accession>A0A9D4VRG3</accession>
<evidence type="ECO:0000256" key="6">
    <source>
        <dbReference type="PROSITE-ProRule" id="PRU00146"/>
    </source>
</evidence>
<proteinExistence type="predicted"/>
<dbReference type="Pfam" id="PF21743">
    <property type="entry name" value="PTM_DIR17_Tudor"/>
    <property type="match status" value="1"/>
</dbReference>
<dbReference type="PANTHER" id="PTHR46508">
    <property type="entry name" value="PHD FINGER FAMILY PROTEIN"/>
    <property type="match status" value="1"/>
</dbReference>
<feature type="compositionally biased region" description="Basic and acidic residues" evidence="7">
    <location>
        <begin position="17"/>
        <end position="30"/>
    </location>
</feature>